<gene>
    <name evidence="3" type="ORF">C4F51_14385</name>
</gene>
<keyword evidence="3" id="KW-0489">Methyltransferase</keyword>
<dbReference type="SUPFAM" id="SSF46767">
    <property type="entry name" value="Methylated DNA-protein cysteine methyltransferase, C-terminal domain"/>
    <property type="match status" value="1"/>
</dbReference>
<dbReference type="PANTHER" id="PTHR42942">
    <property type="entry name" value="6-O-METHYLGUANINE DNA METHYLTRANSFERASE"/>
    <property type="match status" value="1"/>
</dbReference>
<dbReference type="GO" id="GO:0008168">
    <property type="term" value="F:methyltransferase activity"/>
    <property type="evidence" value="ECO:0007669"/>
    <property type="project" value="UniProtKB-KW"/>
</dbReference>
<dbReference type="InterPro" id="IPR052520">
    <property type="entry name" value="ATL_DNA_repair"/>
</dbReference>
<dbReference type="Gene3D" id="1.10.10.10">
    <property type="entry name" value="Winged helix-like DNA-binding domain superfamily/Winged helix DNA-binding domain"/>
    <property type="match status" value="1"/>
</dbReference>
<dbReference type="RefSeq" id="WP_193910904.1">
    <property type="nucleotide sequence ID" value="NZ_PRDL01000001.1"/>
</dbReference>
<dbReference type="PANTHER" id="PTHR42942:SF1">
    <property type="entry name" value="ALKYLTRANSFERASE-LIKE PROTEIN 1"/>
    <property type="match status" value="1"/>
</dbReference>
<dbReference type="Pfam" id="PF01035">
    <property type="entry name" value="DNA_binding_1"/>
    <property type="match status" value="1"/>
</dbReference>
<dbReference type="CDD" id="cd06445">
    <property type="entry name" value="ATase"/>
    <property type="match status" value="1"/>
</dbReference>
<evidence type="ECO:0000256" key="1">
    <source>
        <dbReference type="ARBA" id="ARBA00022763"/>
    </source>
</evidence>
<accession>A0A928YVB8</accession>
<keyword evidence="1" id="KW-0227">DNA damage</keyword>
<dbReference type="InterPro" id="IPR014048">
    <property type="entry name" value="MethylDNA_cys_MeTrfase_DNA-bd"/>
</dbReference>
<dbReference type="AlphaFoldDB" id="A0A928YVB8"/>
<dbReference type="EMBL" id="PRDL01000001">
    <property type="protein sequence ID" value="MBE8718380.1"/>
    <property type="molecule type" value="Genomic_DNA"/>
</dbReference>
<protein>
    <submittedName>
        <fullName evidence="3">Cysteine methyltransferase</fullName>
    </submittedName>
</protein>
<feature type="domain" description="Methylated-DNA-[protein]-cysteine S-methyltransferase DNA binding" evidence="2">
    <location>
        <begin position="7"/>
        <end position="87"/>
    </location>
</feature>
<proteinExistence type="predicted"/>
<comment type="caution">
    <text evidence="3">The sequence shown here is derived from an EMBL/GenBank/DDBJ whole genome shotgun (WGS) entry which is preliminary data.</text>
</comment>
<dbReference type="Proteomes" id="UP000652567">
    <property type="component" value="Unassembled WGS sequence"/>
</dbReference>
<evidence type="ECO:0000313" key="3">
    <source>
        <dbReference type="EMBL" id="MBE8718380.1"/>
    </source>
</evidence>
<dbReference type="InterPro" id="IPR036217">
    <property type="entry name" value="MethylDNA_cys_MeTrfase_DNAb"/>
</dbReference>
<reference evidence="3" key="1">
    <citation type="submission" date="2018-07" db="EMBL/GenBank/DDBJ databases">
        <title>Genome assembly of strain Ka43.</title>
        <authorList>
            <person name="Kukolya J."/>
            <person name="Nagy I."/>
            <person name="Horvath B."/>
            <person name="Toth A."/>
        </authorList>
    </citation>
    <scope>NUCLEOTIDE SEQUENCE</scope>
    <source>
        <strain evidence="3">KB43</strain>
    </source>
</reference>
<name>A0A928YVB8_9GAMM</name>
<dbReference type="InterPro" id="IPR036388">
    <property type="entry name" value="WH-like_DNA-bd_sf"/>
</dbReference>
<keyword evidence="3" id="KW-0808">Transferase</keyword>
<evidence type="ECO:0000313" key="4">
    <source>
        <dbReference type="Proteomes" id="UP000652567"/>
    </source>
</evidence>
<dbReference type="GO" id="GO:0032259">
    <property type="term" value="P:methylation"/>
    <property type="evidence" value="ECO:0007669"/>
    <property type="project" value="UniProtKB-KW"/>
</dbReference>
<organism evidence="3 4">
    <name type="scientific">Cellvibrio polysaccharolyticus</name>
    <dbReference type="NCBI Taxonomy" id="2082724"/>
    <lineage>
        <taxon>Bacteria</taxon>
        <taxon>Pseudomonadati</taxon>
        <taxon>Pseudomonadota</taxon>
        <taxon>Gammaproteobacteria</taxon>
        <taxon>Cellvibrionales</taxon>
        <taxon>Cellvibrionaceae</taxon>
        <taxon>Cellvibrio</taxon>
    </lineage>
</organism>
<dbReference type="GO" id="GO:0006281">
    <property type="term" value="P:DNA repair"/>
    <property type="evidence" value="ECO:0007669"/>
    <property type="project" value="InterPro"/>
</dbReference>
<keyword evidence="4" id="KW-1185">Reference proteome</keyword>
<evidence type="ECO:0000259" key="2">
    <source>
        <dbReference type="Pfam" id="PF01035"/>
    </source>
</evidence>
<sequence>MTNIASREAIWLALSQIPPGKVVTYGELARMANLPRAARLAGTVLKQLPENSQLPWHRVINAQGKLSLPASTPAGKEQARRLTAEGVIISAGKVSLAQFGWLR</sequence>